<dbReference type="InterPro" id="IPR045851">
    <property type="entry name" value="AMP-bd_C_sf"/>
</dbReference>
<dbReference type="PANTHER" id="PTHR24096">
    <property type="entry name" value="LONG-CHAIN-FATTY-ACID--COA LIGASE"/>
    <property type="match status" value="1"/>
</dbReference>
<dbReference type="Gene3D" id="3.40.50.12780">
    <property type="entry name" value="N-terminal domain of ligase-like"/>
    <property type="match status" value="1"/>
</dbReference>
<dbReference type="Pfam" id="PF00501">
    <property type="entry name" value="AMP-binding"/>
    <property type="match status" value="1"/>
</dbReference>
<proteinExistence type="inferred from homology"/>
<dbReference type="PANTHER" id="PTHR24096:SF149">
    <property type="entry name" value="AMP-BINDING DOMAIN-CONTAINING PROTEIN-RELATED"/>
    <property type="match status" value="1"/>
</dbReference>
<comment type="caution">
    <text evidence="5">The sequence shown here is derived from an EMBL/GenBank/DDBJ whole genome shotgun (WGS) entry which is preliminary data.</text>
</comment>
<evidence type="ECO:0000256" key="1">
    <source>
        <dbReference type="ARBA" id="ARBA00006432"/>
    </source>
</evidence>
<dbReference type="InterPro" id="IPR042099">
    <property type="entry name" value="ANL_N_sf"/>
</dbReference>
<feature type="domain" description="AMP-binding enzyme C-terminal" evidence="4">
    <location>
        <begin position="392"/>
        <end position="476"/>
    </location>
</feature>
<dbReference type="AlphaFoldDB" id="A0A8H7M5A0"/>
<dbReference type="EMBL" id="JACYCF010000009">
    <property type="protein sequence ID" value="KAF8755182.1"/>
    <property type="molecule type" value="Genomic_DNA"/>
</dbReference>
<dbReference type="Pfam" id="PF13193">
    <property type="entry name" value="AMP-binding_C"/>
    <property type="match status" value="1"/>
</dbReference>
<organism evidence="5 6">
    <name type="scientific">Rhizoctonia solani</name>
    <dbReference type="NCBI Taxonomy" id="456999"/>
    <lineage>
        <taxon>Eukaryota</taxon>
        <taxon>Fungi</taxon>
        <taxon>Dikarya</taxon>
        <taxon>Basidiomycota</taxon>
        <taxon>Agaricomycotina</taxon>
        <taxon>Agaricomycetes</taxon>
        <taxon>Cantharellales</taxon>
        <taxon>Ceratobasidiaceae</taxon>
        <taxon>Rhizoctonia</taxon>
    </lineage>
</organism>
<evidence type="ECO:0000259" key="4">
    <source>
        <dbReference type="Pfam" id="PF13193"/>
    </source>
</evidence>
<dbReference type="Gene3D" id="3.30.300.30">
    <property type="match status" value="1"/>
</dbReference>
<dbReference type="SUPFAM" id="SSF56801">
    <property type="entry name" value="Acetyl-CoA synthetase-like"/>
    <property type="match status" value="1"/>
</dbReference>
<evidence type="ECO:0000256" key="2">
    <source>
        <dbReference type="ARBA" id="ARBA00022598"/>
    </source>
</evidence>
<protein>
    <submittedName>
        <fullName evidence="5">Acetyl-CoA synthetase</fullName>
    </submittedName>
</protein>
<feature type="domain" description="AMP-dependent synthetase/ligase" evidence="3">
    <location>
        <begin position="118"/>
        <end position="342"/>
    </location>
</feature>
<dbReference type="InterPro" id="IPR025110">
    <property type="entry name" value="AMP-bd_C"/>
</dbReference>
<dbReference type="GO" id="GO:0016405">
    <property type="term" value="F:CoA-ligase activity"/>
    <property type="evidence" value="ECO:0007669"/>
    <property type="project" value="TreeGrafter"/>
</dbReference>
<sequence>MAPNVIPSPFGPLPPLPETNFIYTILHSPSPPREQRTLKQLIARINELGAAFLAPRDQGGLAIRPKGQVVGLLSSNTIIAGLRNVGMTIMEGCGKHARAGELTLQGLIDRTKKLGVQPAAVMISHGNLNACYAQILTWAFYSLQAQPREQPRYSEYPMDLAFLPMYHTMGLHVHFISPSTLIVLPSWDADKVLECITKYRVTNIAMVPSLVFQLLAHPKLRSKEVDLSSLTGIGTGAAYLPPEGFLNVLSAKGNKGTKLQRLHSGYGLSESTIAVASMPVEGMLGGKLGPKEGSAGVLLPGCSGRLCKEAPPGTPMEELEDVAPGEPGELYVQGPLTALGYWDNEQATKEPSFLWMAKDRRSGFVYKDGHLWFQDRAKDTLKVSGVQVSPTEIEAVLKDHPRVSFGCLRGRGTRARNDGELVPRAWVVLAPAGHKAGSKKVIADLNEWVQGQLSKPKQLRGGIEIVKEIPKNPTGKVLRRVLQDRYSKTHGKIKGKL</sequence>
<comment type="similarity">
    <text evidence="1">Belongs to the ATP-dependent AMP-binding enzyme family.</text>
</comment>
<gene>
    <name evidence="5" type="ORF">RHS01_05589</name>
</gene>
<accession>A0A8H7M5A0</accession>
<evidence type="ECO:0000313" key="5">
    <source>
        <dbReference type="EMBL" id="KAF8755182.1"/>
    </source>
</evidence>
<dbReference type="InterPro" id="IPR000873">
    <property type="entry name" value="AMP-dep_synth/lig_dom"/>
</dbReference>
<keyword evidence="2" id="KW-0436">Ligase</keyword>
<evidence type="ECO:0000259" key="3">
    <source>
        <dbReference type="Pfam" id="PF00501"/>
    </source>
</evidence>
<dbReference type="Proteomes" id="UP000614334">
    <property type="component" value="Unassembled WGS sequence"/>
</dbReference>
<evidence type="ECO:0000313" key="6">
    <source>
        <dbReference type="Proteomes" id="UP000614334"/>
    </source>
</evidence>
<reference evidence="5" key="1">
    <citation type="submission" date="2020-09" db="EMBL/GenBank/DDBJ databases">
        <title>Comparative genome analyses of four rice-infecting Rhizoctonia solani isolates reveal extensive enrichment of homogalacturonan modification genes.</title>
        <authorList>
            <person name="Lee D.-Y."/>
            <person name="Jeon J."/>
            <person name="Kim K.-T."/>
            <person name="Cheong K."/>
            <person name="Song H."/>
            <person name="Choi G."/>
            <person name="Ko J."/>
            <person name="Opiyo S.O."/>
            <person name="Zuo S."/>
            <person name="Madhav S."/>
            <person name="Lee Y.-H."/>
            <person name="Wang G.-L."/>
        </authorList>
    </citation>
    <scope>NUCLEOTIDE SEQUENCE</scope>
    <source>
        <strain evidence="5">AG1-IA B2</strain>
    </source>
</reference>
<name>A0A8H7M5A0_9AGAM</name>